<organism evidence="3 4">
    <name type="scientific">Phrynosoma platyrhinos</name>
    <name type="common">Desert horned lizard</name>
    <dbReference type="NCBI Taxonomy" id="52577"/>
    <lineage>
        <taxon>Eukaryota</taxon>
        <taxon>Metazoa</taxon>
        <taxon>Chordata</taxon>
        <taxon>Craniata</taxon>
        <taxon>Vertebrata</taxon>
        <taxon>Euteleostomi</taxon>
        <taxon>Lepidosauria</taxon>
        <taxon>Squamata</taxon>
        <taxon>Bifurcata</taxon>
        <taxon>Unidentata</taxon>
        <taxon>Episquamata</taxon>
        <taxon>Toxicofera</taxon>
        <taxon>Iguania</taxon>
        <taxon>Phrynosomatidae</taxon>
        <taxon>Phrynosomatinae</taxon>
        <taxon>Phrynosoma</taxon>
    </lineage>
</organism>
<dbReference type="InterPro" id="IPR039508">
    <property type="entry name" value="KASH5_EF-hand-like_dom"/>
</dbReference>
<dbReference type="Pfam" id="PF14658">
    <property type="entry name" value="EF-hand_9"/>
    <property type="match status" value="1"/>
</dbReference>
<keyword evidence="4" id="KW-1185">Reference proteome</keyword>
<accession>A0ABQ7SIE8</accession>
<dbReference type="EMBL" id="JAIPUX010005290">
    <property type="protein sequence ID" value="KAH0617140.1"/>
    <property type="molecule type" value="Genomic_DNA"/>
</dbReference>
<evidence type="ECO:0000313" key="3">
    <source>
        <dbReference type="EMBL" id="KAH0617140.1"/>
    </source>
</evidence>
<sequence length="358" mass="40501">MGKMASESHNRKRHHHPVDSLCRKLQAINMMDQASNPALQIPKFQSKNFDSPQCNVRKNLEEILKKRTLKTSDSDNTMGNDTYLLSPFTDDNSSSPCPPVVTPTHRRVSDIRLETFSNSKNKEKASKSWLLMGQMGSCSPCLFRQGGSGSAQLCGTNSTEQKSTSSQEYSYLTSSPDLSTQEPKSAHSVFQSPLSQRHFLGKGKALIENMMVMMMHRDLKSTCSNSSKYARRTIDLSLSFLLAGWKLSTETRSDEESDVSLICEEDLLTTMFSACDVERRGCFFKVPFVCELSLHFLGKVAVSKLVDFLRYTTSRGSEDSSLEELCNMLDPEQKDISMDLETYHAIMKEWIEDCRRNW</sequence>
<feature type="domain" description="Protein KASH5 EF-hand-like" evidence="2">
    <location>
        <begin position="297"/>
        <end position="351"/>
    </location>
</feature>
<dbReference type="PANTHER" id="PTHR47300">
    <property type="entry name" value="PROTEIN KASH5"/>
    <property type="match status" value="1"/>
</dbReference>
<protein>
    <recommendedName>
        <fullName evidence="2">Protein KASH5 EF-hand-like domain-containing protein</fullName>
    </recommendedName>
</protein>
<dbReference type="InterPro" id="IPR028170">
    <property type="entry name" value="KASH5"/>
</dbReference>
<evidence type="ECO:0000256" key="1">
    <source>
        <dbReference type="SAM" id="MobiDB-lite"/>
    </source>
</evidence>
<dbReference type="PANTHER" id="PTHR47300:SF1">
    <property type="entry name" value="PROTEIN KASH5"/>
    <property type="match status" value="1"/>
</dbReference>
<name>A0ABQ7SIE8_PHRPL</name>
<comment type="caution">
    <text evidence="3">The sequence shown here is derived from an EMBL/GenBank/DDBJ whole genome shotgun (WGS) entry which is preliminary data.</text>
</comment>
<gene>
    <name evidence="3" type="ORF">JD844_028840</name>
</gene>
<evidence type="ECO:0000313" key="4">
    <source>
        <dbReference type="Proteomes" id="UP000826234"/>
    </source>
</evidence>
<reference evidence="3 4" key="1">
    <citation type="journal article" date="2022" name="Gigascience">
        <title>A chromosome-level genome assembly and annotation of the desert horned lizard, Phrynosoma platyrhinos, provides insight into chromosomal rearrangements among reptiles.</title>
        <authorList>
            <person name="Koochekian N."/>
            <person name="Ascanio A."/>
            <person name="Farleigh K."/>
            <person name="Card D.C."/>
            <person name="Schield D.R."/>
            <person name="Castoe T.A."/>
            <person name="Jezkova T."/>
        </authorList>
    </citation>
    <scope>NUCLEOTIDE SEQUENCE [LARGE SCALE GENOMIC DNA]</scope>
    <source>
        <strain evidence="3">NK-2021</strain>
    </source>
</reference>
<dbReference type="Proteomes" id="UP000826234">
    <property type="component" value="Unassembled WGS sequence"/>
</dbReference>
<evidence type="ECO:0000259" key="2">
    <source>
        <dbReference type="Pfam" id="PF14658"/>
    </source>
</evidence>
<proteinExistence type="predicted"/>
<feature type="region of interest" description="Disordered" evidence="1">
    <location>
        <begin position="164"/>
        <end position="185"/>
    </location>
</feature>